<dbReference type="HOGENOM" id="CLU_022017_6_3_10"/>
<feature type="transmembrane region" description="Helical" evidence="6">
    <location>
        <begin position="213"/>
        <end position="234"/>
    </location>
</feature>
<keyword evidence="3 6" id="KW-0812">Transmembrane</keyword>
<keyword evidence="5 6" id="KW-0472">Membrane</keyword>
<feature type="transmembrane region" description="Helical" evidence="6">
    <location>
        <begin position="88"/>
        <end position="108"/>
    </location>
</feature>
<accession>F3QTQ1</accession>
<keyword evidence="2" id="KW-1003">Cell membrane</keyword>
<comment type="subcellular location">
    <subcellularLocation>
        <location evidence="1">Cell membrane</location>
        <topology evidence="1">Multi-pass membrane protein</topology>
    </subcellularLocation>
</comment>
<comment type="caution">
    <text evidence="7">The sequence shown here is derived from an EMBL/GenBank/DDBJ whole genome shotgun (WGS) entry which is preliminary data.</text>
</comment>
<protein>
    <submittedName>
        <fullName evidence="7">Polysaccharide biosynthesis protein</fullName>
    </submittedName>
</protein>
<organism evidence="7 8">
    <name type="scientific">Paraprevotella xylaniphila YIT 11841</name>
    <dbReference type="NCBI Taxonomy" id="762982"/>
    <lineage>
        <taxon>Bacteria</taxon>
        <taxon>Pseudomonadati</taxon>
        <taxon>Bacteroidota</taxon>
        <taxon>Bacteroidia</taxon>
        <taxon>Bacteroidales</taxon>
        <taxon>Prevotellaceae</taxon>
        <taxon>Paraprevotella</taxon>
    </lineage>
</organism>
<evidence type="ECO:0000256" key="6">
    <source>
        <dbReference type="SAM" id="Phobius"/>
    </source>
</evidence>
<dbReference type="GO" id="GO:0005886">
    <property type="term" value="C:plasma membrane"/>
    <property type="evidence" value="ECO:0007669"/>
    <property type="project" value="UniProtKB-SubCell"/>
</dbReference>
<evidence type="ECO:0000256" key="4">
    <source>
        <dbReference type="ARBA" id="ARBA00022989"/>
    </source>
</evidence>
<gene>
    <name evidence="7" type="ORF">HMPREF9442_01570</name>
</gene>
<dbReference type="Pfam" id="PF01943">
    <property type="entry name" value="Polysacc_synt"/>
    <property type="match status" value="1"/>
</dbReference>
<dbReference type="OrthoDB" id="9770347at2"/>
<feature type="transmembrane region" description="Helical" evidence="6">
    <location>
        <begin position="329"/>
        <end position="349"/>
    </location>
</feature>
<evidence type="ECO:0000256" key="5">
    <source>
        <dbReference type="ARBA" id="ARBA00023136"/>
    </source>
</evidence>
<evidence type="ECO:0000313" key="7">
    <source>
        <dbReference type="EMBL" id="EGG54464.1"/>
    </source>
</evidence>
<name>F3QTQ1_9BACT</name>
<dbReference type="eggNOG" id="COG2244">
    <property type="taxonomic scope" value="Bacteria"/>
</dbReference>
<feature type="transmembrane region" description="Helical" evidence="6">
    <location>
        <begin position="361"/>
        <end position="379"/>
    </location>
</feature>
<feature type="transmembrane region" description="Helical" evidence="6">
    <location>
        <begin position="114"/>
        <end position="134"/>
    </location>
</feature>
<keyword evidence="8" id="KW-1185">Reference proteome</keyword>
<dbReference type="AlphaFoldDB" id="F3QTQ1"/>
<sequence length="437" mass="49551">MNLSNSQKKIVSNVAWSLGGKAINMASALFVGILVARYLGPESYGLMNYVISYVAIFSIIATFGMDNIEIRELSQQNDKKDAIMGTCFSLRMFFATTAYIVIAISLFYFQTDKFTSLMVLAYGLTLFTGTGNLLRNYFTSIVQNKYIVKSEMYRTFVGAGIKILLLWIKAPLEYFIYAQIFDTALVASGYYLSYKSTVGSIRKWYFDKTLVPFILKESFPLVLSGAAVIIYQRIDQVMIGDMINKTEVGYFATAGKFVDLIVFLPMVLVQTVTPMLIREKENKPETYEVKKKTFVSITTWTAIIMSVMVSSLSYWLITYTYGMQYTPTIPVLQIMAFKAVGIALSSAGGQIIIMEHIQKWAFIRNILGCILCVLLNYFLIPQYGIIGSSYVTIITVLFTGCFANLLIPAYHNVMKLQLYAILLGWKELRYFKRMIRK</sequence>
<dbReference type="PANTHER" id="PTHR30250">
    <property type="entry name" value="PST FAMILY PREDICTED COLANIC ACID TRANSPORTER"/>
    <property type="match status" value="1"/>
</dbReference>
<evidence type="ECO:0000313" key="8">
    <source>
        <dbReference type="Proteomes" id="UP000005546"/>
    </source>
</evidence>
<dbReference type="InterPro" id="IPR050833">
    <property type="entry name" value="Poly_Biosynth_Transport"/>
</dbReference>
<evidence type="ECO:0000256" key="3">
    <source>
        <dbReference type="ARBA" id="ARBA00022692"/>
    </source>
</evidence>
<dbReference type="CDD" id="cd13128">
    <property type="entry name" value="MATE_Wzx_like"/>
    <property type="match status" value="1"/>
</dbReference>
<evidence type="ECO:0000256" key="2">
    <source>
        <dbReference type="ARBA" id="ARBA00022475"/>
    </source>
</evidence>
<reference evidence="7 8" key="1">
    <citation type="submission" date="2011-02" db="EMBL/GenBank/DDBJ databases">
        <authorList>
            <person name="Weinstock G."/>
            <person name="Sodergren E."/>
            <person name="Clifton S."/>
            <person name="Fulton L."/>
            <person name="Fulton B."/>
            <person name="Courtney L."/>
            <person name="Fronick C."/>
            <person name="Harrison M."/>
            <person name="Strong C."/>
            <person name="Farmer C."/>
            <person name="Delahaunty K."/>
            <person name="Markovic C."/>
            <person name="Hall O."/>
            <person name="Minx P."/>
            <person name="Tomlinson C."/>
            <person name="Mitreva M."/>
            <person name="Hou S."/>
            <person name="Chen J."/>
            <person name="Wollam A."/>
            <person name="Pepin K.H."/>
            <person name="Johnson M."/>
            <person name="Bhonagiri V."/>
            <person name="Zhang X."/>
            <person name="Suruliraj S."/>
            <person name="Warren W."/>
            <person name="Chinwalla A."/>
            <person name="Mardis E.R."/>
            <person name="Wilson R.K."/>
        </authorList>
    </citation>
    <scope>NUCLEOTIDE SEQUENCE [LARGE SCALE GENOMIC DNA]</scope>
    <source>
        <strain evidence="7 8">YIT 11841</strain>
    </source>
</reference>
<feature type="transmembrane region" description="Helical" evidence="6">
    <location>
        <begin position="46"/>
        <end position="68"/>
    </location>
</feature>
<dbReference type="PANTHER" id="PTHR30250:SF11">
    <property type="entry name" value="O-ANTIGEN TRANSPORTER-RELATED"/>
    <property type="match status" value="1"/>
</dbReference>
<proteinExistence type="predicted"/>
<dbReference type="STRING" id="762982.HMPREF9442_01570"/>
<feature type="transmembrane region" description="Helical" evidence="6">
    <location>
        <begin position="385"/>
        <end position="407"/>
    </location>
</feature>
<evidence type="ECO:0000256" key="1">
    <source>
        <dbReference type="ARBA" id="ARBA00004651"/>
    </source>
</evidence>
<feature type="transmembrane region" description="Helical" evidence="6">
    <location>
        <begin position="146"/>
        <end position="168"/>
    </location>
</feature>
<dbReference type="InterPro" id="IPR002797">
    <property type="entry name" value="Polysacc_synth"/>
</dbReference>
<dbReference type="Proteomes" id="UP000005546">
    <property type="component" value="Unassembled WGS sequence"/>
</dbReference>
<dbReference type="RefSeq" id="WP_008626753.1">
    <property type="nucleotide sequence ID" value="NZ_GL883839.1"/>
</dbReference>
<dbReference type="EMBL" id="AFBR01000038">
    <property type="protein sequence ID" value="EGG54464.1"/>
    <property type="molecule type" value="Genomic_DNA"/>
</dbReference>
<feature type="transmembrane region" description="Helical" evidence="6">
    <location>
        <begin position="21"/>
        <end position="40"/>
    </location>
</feature>
<feature type="transmembrane region" description="Helical" evidence="6">
    <location>
        <begin position="297"/>
        <end position="317"/>
    </location>
</feature>
<keyword evidence="4 6" id="KW-1133">Transmembrane helix</keyword>